<keyword evidence="2" id="KW-0963">Cytoplasm</keyword>
<protein>
    <recommendedName>
        <fullName evidence="3">Sulfurtransferase</fullName>
        <ecNumber evidence="3">2.8.1.-</ecNumber>
    </recommendedName>
</protein>
<comment type="similarity">
    <text evidence="3">Belongs to the dsrC/tusE family.</text>
</comment>
<dbReference type="Gene3D" id="1.10.10.370">
    <property type="entry name" value="DsrC-like protein, C-terminal domain"/>
    <property type="match status" value="1"/>
</dbReference>
<dbReference type="RefSeq" id="WP_071564029.1">
    <property type="nucleotide sequence ID" value="NZ_MIQH01000475.1"/>
</dbReference>
<dbReference type="EC" id="2.8.1.-" evidence="3"/>
<dbReference type="GO" id="GO:0002143">
    <property type="term" value="P:tRNA wobble position uridine thiolation"/>
    <property type="evidence" value="ECO:0007669"/>
    <property type="project" value="TreeGrafter"/>
</dbReference>
<dbReference type="InterPro" id="IPR043163">
    <property type="entry name" value="DsrC-like_N"/>
</dbReference>
<dbReference type="Gene3D" id="3.30.1420.10">
    <property type="match status" value="1"/>
</dbReference>
<dbReference type="PANTHER" id="PTHR37010">
    <property type="entry name" value="SULFURTRANSFERASE TUSE"/>
    <property type="match status" value="1"/>
</dbReference>
<reference evidence="5" key="1">
    <citation type="submission" date="2016-09" db="EMBL/GenBank/DDBJ databases">
        <title>Genome Sequence of Bathymodiolus thermophilus sulfur-oxidizing gill endosymbiont.</title>
        <authorList>
            <person name="Ponnudurai R."/>
            <person name="Kleiner M."/>
            <person name="Sayavedra L."/>
            <person name="Thuermer A."/>
            <person name="Felbeck H."/>
            <person name="Schlueter R."/>
            <person name="Schweder T."/>
            <person name="Markert S."/>
        </authorList>
    </citation>
    <scope>NUCLEOTIDE SEQUENCE [LARGE SCALE GENOMIC DNA]</scope>
    <source>
        <strain evidence="5">BAT/CrabSpa'14</strain>
    </source>
</reference>
<comment type="subcellular location">
    <subcellularLocation>
        <location evidence="1">Cytoplasm</location>
    </subcellularLocation>
</comment>
<dbReference type="Pfam" id="PF04358">
    <property type="entry name" value="DsrC"/>
    <property type="match status" value="1"/>
</dbReference>
<dbReference type="EMBL" id="MIQH01000475">
    <property type="protein sequence ID" value="OIR24897.1"/>
    <property type="molecule type" value="Genomic_DNA"/>
</dbReference>
<gene>
    <name evidence="4" type="ORF">BGC33_12030</name>
</gene>
<dbReference type="InterPro" id="IPR007453">
    <property type="entry name" value="DsrC/TusE"/>
</dbReference>
<dbReference type="PANTHER" id="PTHR37010:SF1">
    <property type="entry name" value="SULFURTRANSFERASE TUSE"/>
    <property type="match status" value="1"/>
</dbReference>
<evidence type="ECO:0000256" key="1">
    <source>
        <dbReference type="ARBA" id="ARBA00004496"/>
    </source>
</evidence>
<dbReference type="SUPFAM" id="SSF69721">
    <property type="entry name" value="DsrC, the gamma subunit of dissimilatory sulfite reductase"/>
    <property type="match status" value="1"/>
</dbReference>
<sequence length="111" mass="13155">MEIEGKVIELDNEGYLVEPEQWQRNVAMELAKRENLELYDEHWMVLDLMRDFYNEEGVIPDVRHIFKQMSVDLNINKKEAKAKLFSLFPYGYVQQACKISGMRRPRGWSTG</sequence>
<dbReference type="PIRSF" id="PIRSF006223">
    <property type="entry name" value="DsrC_TusE"/>
    <property type="match status" value="1"/>
</dbReference>
<dbReference type="NCBIfam" id="TIGR03342">
    <property type="entry name" value="dsrC_tusE_dsvC"/>
    <property type="match status" value="1"/>
</dbReference>
<dbReference type="GO" id="GO:0097163">
    <property type="term" value="F:sulfur carrier activity"/>
    <property type="evidence" value="ECO:0007669"/>
    <property type="project" value="TreeGrafter"/>
</dbReference>
<evidence type="ECO:0000256" key="3">
    <source>
        <dbReference type="PIRNR" id="PIRNR006223"/>
    </source>
</evidence>
<dbReference type="InterPro" id="IPR042072">
    <property type="entry name" value="DsrC-like_C"/>
</dbReference>
<evidence type="ECO:0000313" key="5">
    <source>
        <dbReference type="Proteomes" id="UP000182798"/>
    </source>
</evidence>
<comment type="function">
    <text evidence="3">Part of a sulfur-relay system.</text>
</comment>
<dbReference type="InterPro" id="IPR025526">
    <property type="entry name" value="DsrC-like_dom_sf"/>
</dbReference>
<dbReference type="Proteomes" id="UP000182798">
    <property type="component" value="Unassembled WGS sequence"/>
</dbReference>
<name>A0A1J5U932_9GAMM</name>
<dbReference type="OrthoDB" id="9786347at2"/>
<dbReference type="GO" id="GO:0005737">
    <property type="term" value="C:cytoplasm"/>
    <property type="evidence" value="ECO:0007669"/>
    <property type="project" value="UniProtKB-SubCell"/>
</dbReference>
<evidence type="ECO:0000256" key="2">
    <source>
        <dbReference type="ARBA" id="ARBA00022490"/>
    </source>
</evidence>
<dbReference type="GO" id="GO:0016740">
    <property type="term" value="F:transferase activity"/>
    <property type="evidence" value="ECO:0007669"/>
    <property type="project" value="UniProtKB-KW"/>
</dbReference>
<dbReference type="AlphaFoldDB" id="A0A1J5U932"/>
<proteinExistence type="inferred from homology"/>
<accession>A0A1J5U932</accession>
<keyword evidence="3" id="KW-0808">Transferase</keyword>
<comment type="caution">
    <text evidence="4">The sequence shown here is derived from an EMBL/GenBank/DDBJ whole genome shotgun (WGS) entry which is preliminary data.</text>
</comment>
<evidence type="ECO:0000313" key="4">
    <source>
        <dbReference type="EMBL" id="OIR24897.1"/>
    </source>
</evidence>
<organism evidence="4 5">
    <name type="scientific">Bathymodiolus thermophilus thioautotrophic gill symbiont</name>
    <dbReference type="NCBI Taxonomy" id="2360"/>
    <lineage>
        <taxon>Bacteria</taxon>
        <taxon>Pseudomonadati</taxon>
        <taxon>Pseudomonadota</taxon>
        <taxon>Gammaproteobacteria</taxon>
        <taxon>sulfur-oxidizing symbionts</taxon>
    </lineage>
</organism>